<name>A0A7R9CM50_TIMCR</name>
<dbReference type="AlphaFoldDB" id="A0A7R9CM50"/>
<gene>
    <name evidence="3" type="ORF">TCEB3V08_LOCUS4237</name>
</gene>
<evidence type="ECO:0000256" key="2">
    <source>
        <dbReference type="ARBA" id="ARBA00022840"/>
    </source>
</evidence>
<sequence>MSSVKVAVRVRPFNNREISRECKCIIEMEDKTTCKSKLLGMIALDLRFWDVQAYCTSPFVHSGTVVVYEAPERKLLLQE</sequence>
<protein>
    <recommendedName>
        <fullName evidence="4">Kinesin motor domain-containing protein</fullName>
    </recommendedName>
</protein>
<evidence type="ECO:0000256" key="1">
    <source>
        <dbReference type="ARBA" id="ARBA00022741"/>
    </source>
</evidence>
<dbReference type="EMBL" id="OC317593">
    <property type="protein sequence ID" value="CAD7397870.1"/>
    <property type="molecule type" value="Genomic_DNA"/>
</dbReference>
<proteinExistence type="predicted"/>
<keyword evidence="2" id="KW-0067">ATP-binding</keyword>
<dbReference type="InterPro" id="IPR027417">
    <property type="entry name" value="P-loop_NTPase"/>
</dbReference>
<accession>A0A7R9CM50</accession>
<organism evidence="3">
    <name type="scientific">Timema cristinae</name>
    <name type="common">Walking stick</name>
    <dbReference type="NCBI Taxonomy" id="61476"/>
    <lineage>
        <taxon>Eukaryota</taxon>
        <taxon>Metazoa</taxon>
        <taxon>Ecdysozoa</taxon>
        <taxon>Arthropoda</taxon>
        <taxon>Hexapoda</taxon>
        <taxon>Insecta</taxon>
        <taxon>Pterygota</taxon>
        <taxon>Neoptera</taxon>
        <taxon>Polyneoptera</taxon>
        <taxon>Phasmatodea</taxon>
        <taxon>Timematodea</taxon>
        <taxon>Timematoidea</taxon>
        <taxon>Timematidae</taxon>
        <taxon>Timema</taxon>
    </lineage>
</organism>
<evidence type="ECO:0000313" key="3">
    <source>
        <dbReference type="EMBL" id="CAD7397870.1"/>
    </source>
</evidence>
<keyword evidence="1" id="KW-0547">Nucleotide-binding</keyword>
<evidence type="ECO:0008006" key="4">
    <source>
        <dbReference type="Google" id="ProtNLM"/>
    </source>
</evidence>
<dbReference type="Gene3D" id="3.40.850.10">
    <property type="entry name" value="Kinesin motor domain"/>
    <property type="match status" value="1"/>
</dbReference>
<dbReference type="SUPFAM" id="SSF52540">
    <property type="entry name" value="P-loop containing nucleoside triphosphate hydrolases"/>
    <property type="match status" value="1"/>
</dbReference>
<reference evidence="3" key="1">
    <citation type="submission" date="2020-11" db="EMBL/GenBank/DDBJ databases">
        <authorList>
            <person name="Tran Van P."/>
        </authorList>
    </citation>
    <scope>NUCLEOTIDE SEQUENCE</scope>
</reference>
<dbReference type="GO" id="GO:0005524">
    <property type="term" value="F:ATP binding"/>
    <property type="evidence" value="ECO:0007669"/>
    <property type="project" value="UniProtKB-KW"/>
</dbReference>
<dbReference type="InterPro" id="IPR036961">
    <property type="entry name" value="Kinesin_motor_dom_sf"/>
</dbReference>